<dbReference type="AlphaFoldDB" id="A0A4Z2DM68"/>
<keyword evidence="1" id="KW-1133">Transmembrane helix</keyword>
<evidence type="ECO:0000313" key="2">
    <source>
        <dbReference type="EMBL" id="TNN17512.1"/>
    </source>
</evidence>
<organism evidence="2 3">
    <name type="scientific">Schistosoma japonicum</name>
    <name type="common">Blood fluke</name>
    <dbReference type="NCBI Taxonomy" id="6182"/>
    <lineage>
        <taxon>Eukaryota</taxon>
        <taxon>Metazoa</taxon>
        <taxon>Spiralia</taxon>
        <taxon>Lophotrochozoa</taxon>
        <taxon>Platyhelminthes</taxon>
        <taxon>Trematoda</taxon>
        <taxon>Digenea</taxon>
        <taxon>Strigeidida</taxon>
        <taxon>Schistosomatoidea</taxon>
        <taxon>Schistosomatidae</taxon>
        <taxon>Schistosoma</taxon>
    </lineage>
</organism>
<protein>
    <submittedName>
        <fullName evidence="2">Uncharacterized protein</fullName>
    </submittedName>
</protein>
<proteinExistence type="predicted"/>
<dbReference type="Proteomes" id="UP000311919">
    <property type="component" value="Unassembled WGS sequence"/>
</dbReference>
<keyword evidence="1" id="KW-0472">Membrane</keyword>
<reference evidence="2 3" key="1">
    <citation type="submission" date="2019-03" db="EMBL/GenBank/DDBJ databases">
        <title>An improved genome assembly of the fluke Schistosoma japonicum.</title>
        <authorList>
            <person name="Hu W."/>
            <person name="Luo F."/>
            <person name="Yin M."/>
            <person name="Mo X."/>
            <person name="Sun C."/>
            <person name="Wu Q."/>
            <person name="Zhu B."/>
            <person name="Xiang M."/>
            <person name="Wang J."/>
            <person name="Wang Y."/>
            <person name="Zhang T."/>
            <person name="Xu B."/>
            <person name="Zheng H."/>
            <person name="Feng Z."/>
        </authorList>
    </citation>
    <scope>NUCLEOTIDE SEQUENCE [LARGE SCALE GENOMIC DNA]</scope>
    <source>
        <strain evidence="2">HuSjv2</strain>
        <tissue evidence="2">Worms</tissue>
    </source>
</reference>
<gene>
    <name evidence="2" type="ORF">EWB00_010958</name>
</gene>
<dbReference type="OrthoDB" id="6276714at2759"/>
<feature type="transmembrane region" description="Helical" evidence="1">
    <location>
        <begin position="48"/>
        <end position="69"/>
    </location>
</feature>
<sequence length="159" mass="18004">MESYIDNSITKPTNIMHNITTLSPIPITKITRNDSGTDILWTEKEQRVAVIIAVALIAIITICVILIILRTLRKKSSQETTGLGGKGTYSCITNANQCEPKWNTQQQSMLENTSDRVRKVPTRNQENKKWYDSAAIPFMDEVSSSMDNLHTNQHKKQQI</sequence>
<accession>A0A4Z2DM68</accession>
<evidence type="ECO:0000256" key="1">
    <source>
        <dbReference type="SAM" id="Phobius"/>
    </source>
</evidence>
<keyword evidence="3" id="KW-1185">Reference proteome</keyword>
<name>A0A4Z2DM68_SCHJA</name>
<dbReference type="EMBL" id="SKCS01000090">
    <property type="protein sequence ID" value="TNN17512.1"/>
    <property type="molecule type" value="Genomic_DNA"/>
</dbReference>
<keyword evidence="1" id="KW-0812">Transmembrane</keyword>
<comment type="caution">
    <text evidence="2">The sequence shown here is derived from an EMBL/GenBank/DDBJ whole genome shotgun (WGS) entry which is preliminary data.</text>
</comment>
<evidence type="ECO:0000313" key="3">
    <source>
        <dbReference type="Proteomes" id="UP000311919"/>
    </source>
</evidence>